<dbReference type="InterPro" id="IPR045788">
    <property type="entry name" value="MobC_2"/>
</dbReference>
<name>A0A1J7BMB1_FLAJO</name>
<gene>
    <name evidence="1" type="ORF">BKM63_20745</name>
</gene>
<evidence type="ECO:0000313" key="2">
    <source>
        <dbReference type="Proteomes" id="UP000182826"/>
    </source>
</evidence>
<evidence type="ECO:0000313" key="1">
    <source>
        <dbReference type="EMBL" id="OIV39839.1"/>
    </source>
</evidence>
<protein>
    <submittedName>
        <fullName evidence="1">Uncharacterized protein</fullName>
    </submittedName>
</protein>
<dbReference type="OrthoDB" id="950459at2"/>
<organism evidence="1 2">
    <name type="scientific">Flavobacterium johnsoniae</name>
    <name type="common">Cytophaga johnsonae</name>
    <dbReference type="NCBI Taxonomy" id="986"/>
    <lineage>
        <taxon>Bacteria</taxon>
        <taxon>Pseudomonadati</taxon>
        <taxon>Bacteroidota</taxon>
        <taxon>Flavobacteriia</taxon>
        <taxon>Flavobacteriales</taxon>
        <taxon>Flavobacteriaceae</taxon>
        <taxon>Flavobacterium</taxon>
    </lineage>
</organism>
<keyword evidence="2" id="KW-1185">Reference proteome</keyword>
<dbReference type="Pfam" id="PF19514">
    <property type="entry name" value="MobC_2"/>
    <property type="match status" value="1"/>
</dbReference>
<sequence length="125" mass="15068">MRKDNPFRIRSIYVGLKPQEYQQFEQQYKNSTCRNMSEFIRKVLFQKPLTLFYRNKSIDDFIEEAAVLNQQINALKDLMACPRPSVCRDYENCRDKDLLVQTRALSLRMEEIKLQLEKITLKWLQ</sequence>
<reference evidence="1 2" key="1">
    <citation type="submission" date="2016-10" db="EMBL/GenBank/DDBJ databases">
        <title>Draft Genome Sequence of Rhizobacteria Flavobacterium johnsoniae CI04.</title>
        <authorList>
            <person name="Bravo J.I."/>
            <person name="Lozano G.L."/>
            <person name="Handelsman J."/>
        </authorList>
    </citation>
    <scope>NUCLEOTIDE SEQUENCE [LARGE SCALE GENOMIC DNA]</scope>
    <source>
        <strain evidence="1 2">CI04</strain>
    </source>
</reference>
<dbReference type="Proteomes" id="UP000182826">
    <property type="component" value="Unassembled WGS sequence"/>
</dbReference>
<proteinExistence type="predicted"/>
<comment type="caution">
    <text evidence="1">The sequence shown here is derived from an EMBL/GenBank/DDBJ whole genome shotgun (WGS) entry which is preliminary data.</text>
</comment>
<accession>A0A1J7BMB1</accession>
<dbReference type="AlphaFoldDB" id="A0A1J7BMB1"/>
<dbReference type="RefSeq" id="WP_071638512.1">
    <property type="nucleotide sequence ID" value="NZ_MLFK01000011.1"/>
</dbReference>
<dbReference type="EMBL" id="MLFK01000011">
    <property type="protein sequence ID" value="OIV39839.1"/>
    <property type="molecule type" value="Genomic_DNA"/>
</dbReference>